<feature type="modified residue" description="4-aspartylphosphate" evidence="1">
    <location>
        <position position="57"/>
    </location>
</feature>
<evidence type="ECO:0000259" key="2">
    <source>
        <dbReference type="PROSITE" id="PS50110"/>
    </source>
</evidence>
<dbReference type="Pfam" id="PF00072">
    <property type="entry name" value="Response_reg"/>
    <property type="match status" value="1"/>
</dbReference>
<accession>A0A1G8B8B4</accession>
<reference evidence="4" key="1">
    <citation type="submission" date="2016-10" db="EMBL/GenBank/DDBJ databases">
        <authorList>
            <person name="Varghese N."/>
            <person name="Submissions S."/>
        </authorList>
    </citation>
    <scope>NUCLEOTIDE SEQUENCE [LARGE SCALE GENOMIC DNA]</scope>
    <source>
        <strain evidence="4">DSM 15363</strain>
    </source>
</reference>
<sequence length="147" mass="16906">MKTSILLVDDDEDDRLFFQEAIEEINEDICFKSLNNGLEALEYLATCHTLPDAIFLDINMPIVDGHKCLEQLRSNINYDTIVVFMYSTSSVPQTITKLQEAGADFYIHKPISFNALKELIKRALDLLPRNTVENKQEKLFFITSENE</sequence>
<gene>
    <name evidence="3" type="ORF">SAMN04489796_102169</name>
</gene>
<dbReference type="AlphaFoldDB" id="A0A1G8B8B4"/>
<dbReference type="PROSITE" id="PS50110">
    <property type="entry name" value="RESPONSE_REGULATORY"/>
    <property type="match status" value="1"/>
</dbReference>
<dbReference type="InterPro" id="IPR001789">
    <property type="entry name" value="Sig_transdc_resp-reg_receiver"/>
</dbReference>
<evidence type="ECO:0000313" key="4">
    <source>
        <dbReference type="Proteomes" id="UP000199492"/>
    </source>
</evidence>
<proteinExistence type="predicted"/>
<dbReference type="RefSeq" id="WP_175455568.1">
    <property type="nucleotide sequence ID" value="NZ_FNCZ01000002.1"/>
</dbReference>
<dbReference type="GO" id="GO:0000160">
    <property type="term" value="P:phosphorelay signal transduction system"/>
    <property type="evidence" value="ECO:0007669"/>
    <property type="project" value="InterPro"/>
</dbReference>
<dbReference type="SUPFAM" id="SSF52172">
    <property type="entry name" value="CheY-like"/>
    <property type="match status" value="1"/>
</dbReference>
<keyword evidence="4" id="KW-1185">Reference proteome</keyword>
<dbReference type="EMBL" id="FNCZ01000002">
    <property type="protein sequence ID" value="SDH29405.1"/>
    <property type="molecule type" value="Genomic_DNA"/>
</dbReference>
<dbReference type="PANTHER" id="PTHR44520">
    <property type="entry name" value="RESPONSE REGULATOR RCP1-RELATED"/>
    <property type="match status" value="1"/>
</dbReference>
<name>A0A1G8B8B4_9FLAO</name>
<protein>
    <submittedName>
        <fullName evidence="3">Response regulator receiver domain-containing protein</fullName>
    </submittedName>
</protein>
<dbReference type="InterPro" id="IPR011006">
    <property type="entry name" value="CheY-like_superfamily"/>
</dbReference>
<dbReference type="Proteomes" id="UP000199492">
    <property type="component" value="Unassembled WGS sequence"/>
</dbReference>
<organism evidence="3 4">
    <name type="scientific">Winogradskyella thalassocola</name>
    <dbReference type="NCBI Taxonomy" id="262004"/>
    <lineage>
        <taxon>Bacteria</taxon>
        <taxon>Pseudomonadati</taxon>
        <taxon>Bacteroidota</taxon>
        <taxon>Flavobacteriia</taxon>
        <taxon>Flavobacteriales</taxon>
        <taxon>Flavobacteriaceae</taxon>
        <taxon>Winogradskyella</taxon>
    </lineage>
</organism>
<evidence type="ECO:0000313" key="3">
    <source>
        <dbReference type="EMBL" id="SDH29405.1"/>
    </source>
</evidence>
<dbReference type="Gene3D" id="3.40.50.2300">
    <property type="match status" value="1"/>
</dbReference>
<dbReference type="PANTHER" id="PTHR44520:SF2">
    <property type="entry name" value="RESPONSE REGULATOR RCP1"/>
    <property type="match status" value="1"/>
</dbReference>
<evidence type="ECO:0000256" key="1">
    <source>
        <dbReference type="PROSITE-ProRule" id="PRU00169"/>
    </source>
</evidence>
<dbReference type="SMART" id="SM00448">
    <property type="entry name" value="REC"/>
    <property type="match status" value="1"/>
</dbReference>
<keyword evidence="1" id="KW-0597">Phosphoprotein</keyword>
<dbReference type="InterPro" id="IPR052893">
    <property type="entry name" value="TCS_response_regulator"/>
</dbReference>
<dbReference type="STRING" id="262004.SAMN04489796_102169"/>
<feature type="domain" description="Response regulatory" evidence="2">
    <location>
        <begin position="4"/>
        <end position="124"/>
    </location>
</feature>